<feature type="compositionally biased region" description="Polar residues" evidence="2">
    <location>
        <begin position="213"/>
        <end position="224"/>
    </location>
</feature>
<reference evidence="4" key="1">
    <citation type="submission" date="2023-03" db="EMBL/GenBank/DDBJ databases">
        <title>Electrophorus voltai genome.</title>
        <authorList>
            <person name="Bian C."/>
        </authorList>
    </citation>
    <scope>NUCLEOTIDE SEQUENCE</scope>
    <source>
        <strain evidence="4">CB-2022</strain>
        <tissue evidence="4">Muscle</tissue>
    </source>
</reference>
<feature type="non-terminal residue" evidence="4">
    <location>
        <position position="1"/>
    </location>
</feature>
<evidence type="ECO:0000256" key="1">
    <source>
        <dbReference type="ARBA" id="ARBA00022553"/>
    </source>
</evidence>
<feature type="region of interest" description="Disordered" evidence="2">
    <location>
        <begin position="178"/>
        <end position="317"/>
    </location>
</feature>
<dbReference type="Pfam" id="PF01424">
    <property type="entry name" value="R3H"/>
    <property type="match status" value="1"/>
</dbReference>
<dbReference type="AlphaFoldDB" id="A0AAD8ZDZ5"/>
<feature type="region of interest" description="Disordered" evidence="2">
    <location>
        <begin position="769"/>
        <end position="790"/>
    </location>
</feature>
<gene>
    <name evidence="4" type="ORF">P4O66_008000</name>
</gene>
<dbReference type="CDD" id="cd02642">
    <property type="entry name" value="R3H_encore_like"/>
    <property type="match status" value="1"/>
</dbReference>
<feature type="compositionally biased region" description="Polar residues" evidence="2">
    <location>
        <begin position="193"/>
        <end position="202"/>
    </location>
</feature>
<dbReference type="InterPro" id="IPR001374">
    <property type="entry name" value="R3H_dom"/>
</dbReference>
<dbReference type="PANTHER" id="PTHR15672">
    <property type="entry name" value="CAMP-REGULATED PHOSPHOPROTEIN 21 RELATED R3H DOMAIN CONTAINING PROTEIN"/>
    <property type="match status" value="1"/>
</dbReference>
<evidence type="ECO:0000313" key="5">
    <source>
        <dbReference type="Proteomes" id="UP001239994"/>
    </source>
</evidence>
<feature type="region of interest" description="Disordered" evidence="2">
    <location>
        <begin position="372"/>
        <end position="420"/>
    </location>
</feature>
<dbReference type="EMBL" id="JAROKS010000013">
    <property type="protein sequence ID" value="KAK1797637.1"/>
    <property type="molecule type" value="Genomic_DNA"/>
</dbReference>
<feature type="region of interest" description="Disordered" evidence="2">
    <location>
        <begin position="813"/>
        <end position="883"/>
    </location>
</feature>
<feature type="compositionally biased region" description="Low complexity" evidence="2">
    <location>
        <begin position="848"/>
        <end position="869"/>
    </location>
</feature>
<accession>A0AAD8ZDZ5</accession>
<feature type="compositionally biased region" description="Pro residues" evidence="2">
    <location>
        <begin position="399"/>
        <end position="413"/>
    </location>
</feature>
<dbReference type="Proteomes" id="UP001239994">
    <property type="component" value="Unassembled WGS sequence"/>
</dbReference>
<sequence length="999" mass="108434">MMLLKLEQDILDFISNNESQRRKFPPMTSYHRMLLHRAAAYFGLDHNVDQTGKCVIINKTSNTRIPDQKFSEHIKDDKTDDLQKRYILKRDNSSIDKDDNMMRMRLKEDRRSKSIEEREEEYQRARERIFADGLDTFQLDKRKGAGGMCKRCNKSKSLGKLSPLVSFCRIQEDDACDSTQQRRQIFRSKDGRSCNSRQSSSENEPKYSEPRPWSSTDSDSSNRNLKPAMTKASSFSGVSVLIRGDSSSSSRSAGRLSKTGEPAEPMAQHAGASRAHQGSSMQRNLGSDSSSSVGSSTGSLSRSQPPPAPGPALTQPRSAAPLAYPAVSTSSSLSYEGGRTGLPATAAHASYYLLPLEAAGIPPGSILVNPHTGQPFVNPDGSAVVYSPTMPPQASRPQQPLPPPPPPPPPPTGPHQHQSTNHIIPQLWPVQPSAQPVQYPTVSYPPQLLSVSPNQQYTVVHLSCSFSSPFVVSAEKRAHIHVPVVFVTRQQDSLGAQFSHLNLARQPSGESRDAHAVMYPPSVVLQGPPLPQQPGYMVPSPSQSVHGPAYSAPGPGPAPVSQPVMQPQGYLQQVRLQENISMSCHVRIQENITMFRQGQLQKLITMSYQGSMKMPTCYCAPGQCPVSSQQYGTLGTVPYASTQNRALAPPPPPQQPGYQTVMPNQAQSYQSMAPQPQSPTLVSGQHSNMGNQMQGMMVQYPSMPSYQVSMPQGSQGVAQQTYQQPIIIPNQSSHGALPASSIQVYYSILPPGQQSTMSSSVGFLPPPGTEQMSFPRTSSPCSSQQIPVQQCSGVPAPPPGGGMVMMPLTLTPAQQARPHSPPQWKHKYHSLDHQRSQKSAELCSLDTSQQSSPQLGSPAASPAQSPTPSHLTSGKNIRPGMPSVPIMSQFSRAFVQGQGDARYPLLGQPLRYSPQIRPPLLHAPPMVSNHQGPVGIRQAPRGRKPSRKALSTDLSVGEAVSGHVLEVTDLPGCISRAEADYLLGKLGRAGHVVTWFPEC</sequence>
<dbReference type="InterPro" id="IPR036867">
    <property type="entry name" value="R3H_dom_sf"/>
</dbReference>
<protein>
    <recommendedName>
        <fullName evidence="3">SUZ domain-containing protein</fullName>
    </recommendedName>
</protein>
<dbReference type="SMART" id="SM00393">
    <property type="entry name" value="R3H"/>
    <property type="match status" value="1"/>
</dbReference>
<feature type="region of interest" description="Disordered" evidence="2">
    <location>
        <begin position="929"/>
        <end position="951"/>
    </location>
</feature>
<feature type="compositionally biased region" description="Low complexity" evidence="2">
    <location>
        <begin position="286"/>
        <end position="303"/>
    </location>
</feature>
<dbReference type="SUPFAM" id="SSF82708">
    <property type="entry name" value="R3H domain"/>
    <property type="match status" value="1"/>
</dbReference>
<evidence type="ECO:0000259" key="3">
    <source>
        <dbReference type="PROSITE" id="PS51673"/>
    </source>
</evidence>
<proteinExistence type="predicted"/>
<keyword evidence="5" id="KW-1185">Reference proteome</keyword>
<dbReference type="Pfam" id="PF12752">
    <property type="entry name" value="SUZ"/>
    <property type="match status" value="1"/>
</dbReference>
<feature type="compositionally biased region" description="Polar residues" evidence="2">
    <location>
        <begin position="276"/>
        <end position="285"/>
    </location>
</feature>
<dbReference type="PROSITE" id="PS51673">
    <property type="entry name" value="SUZ"/>
    <property type="match status" value="1"/>
</dbReference>
<name>A0AAD8ZDZ5_9TELE</name>
<comment type="caution">
    <text evidence="4">The sequence shown here is derived from an EMBL/GenBank/DDBJ whole genome shotgun (WGS) entry which is preliminary data.</text>
</comment>
<dbReference type="InterPro" id="IPR024771">
    <property type="entry name" value="SUZ"/>
</dbReference>
<evidence type="ECO:0000313" key="4">
    <source>
        <dbReference type="EMBL" id="KAK1797637.1"/>
    </source>
</evidence>
<evidence type="ECO:0000256" key="2">
    <source>
        <dbReference type="SAM" id="MobiDB-lite"/>
    </source>
</evidence>
<dbReference type="InterPro" id="IPR051937">
    <property type="entry name" value="R3H_domain_containing"/>
</dbReference>
<dbReference type="PANTHER" id="PTHR15672:SF12">
    <property type="entry name" value="R3H DOMAIN-CONTAINING PROTEIN 1"/>
    <property type="match status" value="1"/>
</dbReference>
<dbReference type="GO" id="GO:0003676">
    <property type="term" value="F:nucleic acid binding"/>
    <property type="evidence" value="ECO:0007669"/>
    <property type="project" value="InterPro"/>
</dbReference>
<feature type="compositionally biased region" description="Low complexity" evidence="2">
    <location>
        <begin position="238"/>
        <end position="257"/>
    </location>
</feature>
<feature type="compositionally biased region" description="Polar residues" evidence="2">
    <location>
        <begin position="770"/>
        <end position="790"/>
    </location>
</feature>
<keyword evidence="1" id="KW-0597">Phosphoprotein</keyword>
<feature type="domain" description="SUZ" evidence="3">
    <location>
        <begin position="64"/>
        <end position="134"/>
    </location>
</feature>
<dbReference type="Gene3D" id="3.30.1370.50">
    <property type="entry name" value="R3H-like domain"/>
    <property type="match status" value="1"/>
</dbReference>
<feature type="region of interest" description="Disordered" evidence="2">
    <location>
        <begin position="538"/>
        <end position="559"/>
    </location>
</feature>
<organism evidence="4 5">
    <name type="scientific">Electrophorus voltai</name>
    <dbReference type="NCBI Taxonomy" id="2609070"/>
    <lineage>
        <taxon>Eukaryota</taxon>
        <taxon>Metazoa</taxon>
        <taxon>Chordata</taxon>
        <taxon>Craniata</taxon>
        <taxon>Vertebrata</taxon>
        <taxon>Euteleostomi</taxon>
        <taxon>Actinopterygii</taxon>
        <taxon>Neopterygii</taxon>
        <taxon>Teleostei</taxon>
        <taxon>Ostariophysi</taxon>
        <taxon>Gymnotiformes</taxon>
        <taxon>Gymnotoidei</taxon>
        <taxon>Gymnotidae</taxon>
        <taxon>Electrophorus</taxon>
    </lineage>
</organism>